<keyword evidence="3" id="KW-1003">Cell membrane</keyword>
<dbReference type="GO" id="GO:0022857">
    <property type="term" value="F:transmembrane transporter activity"/>
    <property type="evidence" value="ECO:0007669"/>
    <property type="project" value="InterPro"/>
</dbReference>
<feature type="transmembrane region" description="Helical" evidence="7">
    <location>
        <begin position="20"/>
        <end position="43"/>
    </location>
</feature>
<dbReference type="PROSITE" id="PS50850">
    <property type="entry name" value="MFS"/>
    <property type="match status" value="1"/>
</dbReference>
<feature type="transmembrane region" description="Helical" evidence="7">
    <location>
        <begin position="190"/>
        <end position="208"/>
    </location>
</feature>
<dbReference type="GO" id="GO:0005886">
    <property type="term" value="C:plasma membrane"/>
    <property type="evidence" value="ECO:0007669"/>
    <property type="project" value="UniProtKB-SubCell"/>
</dbReference>
<keyword evidence="6 7" id="KW-0472">Membrane</keyword>
<evidence type="ECO:0000256" key="5">
    <source>
        <dbReference type="ARBA" id="ARBA00022989"/>
    </source>
</evidence>
<dbReference type="PANTHER" id="PTHR23513">
    <property type="entry name" value="INTEGRAL MEMBRANE EFFLUX PROTEIN-RELATED"/>
    <property type="match status" value="1"/>
</dbReference>
<keyword evidence="2" id="KW-0813">Transport</keyword>
<dbReference type="RefSeq" id="WP_098519608.1">
    <property type="nucleotide sequence ID" value="NZ_NUHU01000086.1"/>
</dbReference>
<feature type="domain" description="Major facilitator superfamily (MFS) profile" evidence="8">
    <location>
        <begin position="30"/>
        <end position="420"/>
    </location>
</feature>
<dbReference type="InterPro" id="IPR020846">
    <property type="entry name" value="MFS_dom"/>
</dbReference>
<feature type="transmembrane region" description="Helical" evidence="7">
    <location>
        <begin position="373"/>
        <end position="389"/>
    </location>
</feature>
<dbReference type="AlphaFoldDB" id="A0A9X7BJ97"/>
<dbReference type="EMBL" id="NVDU01000097">
    <property type="protein sequence ID" value="PFV25310.1"/>
    <property type="molecule type" value="Genomic_DNA"/>
</dbReference>
<dbReference type="Proteomes" id="UP000223366">
    <property type="component" value="Unassembled WGS sequence"/>
</dbReference>
<dbReference type="InterPro" id="IPR011701">
    <property type="entry name" value="MFS"/>
</dbReference>
<dbReference type="Pfam" id="PF07690">
    <property type="entry name" value="MFS_1"/>
    <property type="match status" value="1"/>
</dbReference>
<evidence type="ECO:0000256" key="3">
    <source>
        <dbReference type="ARBA" id="ARBA00022475"/>
    </source>
</evidence>
<feature type="transmembrane region" description="Helical" evidence="7">
    <location>
        <begin position="307"/>
        <end position="326"/>
    </location>
</feature>
<dbReference type="Gene3D" id="1.20.1250.20">
    <property type="entry name" value="MFS general substrate transporter like domains"/>
    <property type="match status" value="1"/>
</dbReference>
<sequence>MKKETNFNSSLKPNAQSRNLVSKTTHFPSTYVIFIFGLLISRIGDSLYTFALPWIAYKLTGSAIIMSSLFAIGVLPIVLFGPIVGVVVDRFDRRKLMWVADAGCIILVSLIPLLYNLSVLQLWHLYAISFILAVLSMLFDVATITVIPQIAGPSLTRANSAYQMVNQIASLAGPTLAGIIIALMGGINALWINAISFMATLVVVLLLPKLEKKKPTDRAKTPLQTIRNDMREGLKWLMNDRLNLALSLQAMVGNFGASAVLGGLMYYLLSTLNLSAEESGINYTLIGVGGLLGSIIVIPLEQRFRRGILIPTLLAVGAIGLTYAIWSEYWLAPGISFGLAMICNIAWNTIVASVRQETVPTNMQGRVLGFSRVLTRLAMPLGALVGGLISDFNPVTIFILASTTKVIEVIISLTSPIRKL</sequence>
<evidence type="ECO:0000256" key="6">
    <source>
        <dbReference type="ARBA" id="ARBA00023136"/>
    </source>
</evidence>
<comment type="caution">
    <text evidence="9">The sequence shown here is derived from an EMBL/GenBank/DDBJ whole genome shotgun (WGS) entry which is preliminary data.</text>
</comment>
<evidence type="ECO:0000259" key="8">
    <source>
        <dbReference type="PROSITE" id="PS50850"/>
    </source>
</evidence>
<dbReference type="InterPro" id="IPR036259">
    <property type="entry name" value="MFS_trans_sf"/>
</dbReference>
<feature type="transmembrane region" description="Helical" evidence="7">
    <location>
        <begin position="123"/>
        <end position="147"/>
    </location>
</feature>
<comment type="subcellular location">
    <subcellularLocation>
        <location evidence="1">Cell membrane</location>
        <topology evidence="1">Multi-pass membrane protein</topology>
    </subcellularLocation>
</comment>
<evidence type="ECO:0000256" key="4">
    <source>
        <dbReference type="ARBA" id="ARBA00022692"/>
    </source>
</evidence>
<dbReference type="CDD" id="cd06173">
    <property type="entry name" value="MFS_MefA_like"/>
    <property type="match status" value="1"/>
</dbReference>
<feature type="transmembrane region" description="Helical" evidence="7">
    <location>
        <begin position="281"/>
        <end position="300"/>
    </location>
</feature>
<accession>A0A9X7BJ97</accession>
<dbReference type="PANTHER" id="PTHR23513:SF6">
    <property type="entry name" value="MAJOR FACILITATOR SUPERFAMILY ASSOCIATED DOMAIN-CONTAINING PROTEIN"/>
    <property type="match status" value="1"/>
</dbReference>
<evidence type="ECO:0000256" key="1">
    <source>
        <dbReference type="ARBA" id="ARBA00004651"/>
    </source>
</evidence>
<feature type="transmembrane region" description="Helical" evidence="7">
    <location>
        <begin position="63"/>
        <end position="84"/>
    </location>
</feature>
<proteinExistence type="predicted"/>
<feature type="transmembrane region" description="Helical" evidence="7">
    <location>
        <begin position="168"/>
        <end position="184"/>
    </location>
</feature>
<feature type="transmembrane region" description="Helical" evidence="7">
    <location>
        <begin position="395"/>
        <end position="414"/>
    </location>
</feature>
<feature type="transmembrane region" description="Helical" evidence="7">
    <location>
        <begin position="244"/>
        <end position="269"/>
    </location>
</feature>
<keyword evidence="4 7" id="KW-0812">Transmembrane</keyword>
<evidence type="ECO:0000256" key="2">
    <source>
        <dbReference type="ARBA" id="ARBA00022448"/>
    </source>
</evidence>
<organism evidence="9 10">
    <name type="scientific">Bacillus thuringiensis</name>
    <dbReference type="NCBI Taxonomy" id="1428"/>
    <lineage>
        <taxon>Bacteria</taxon>
        <taxon>Bacillati</taxon>
        <taxon>Bacillota</taxon>
        <taxon>Bacilli</taxon>
        <taxon>Bacillales</taxon>
        <taxon>Bacillaceae</taxon>
        <taxon>Bacillus</taxon>
        <taxon>Bacillus cereus group</taxon>
    </lineage>
</organism>
<gene>
    <name evidence="9" type="ORF">COK99_29390</name>
</gene>
<feature type="transmembrane region" description="Helical" evidence="7">
    <location>
        <begin position="96"/>
        <end position="117"/>
    </location>
</feature>
<feature type="transmembrane region" description="Helical" evidence="7">
    <location>
        <begin position="332"/>
        <end position="352"/>
    </location>
</feature>
<name>A0A9X7BJ97_BACTU</name>
<evidence type="ECO:0000313" key="9">
    <source>
        <dbReference type="EMBL" id="PFV25310.1"/>
    </source>
</evidence>
<evidence type="ECO:0000313" key="10">
    <source>
        <dbReference type="Proteomes" id="UP000223366"/>
    </source>
</evidence>
<reference evidence="9 10" key="1">
    <citation type="submission" date="2017-09" db="EMBL/GenBank/DDBJ databases">
        <title>Large-scale bioinformatics analysis of Bacillus genomes uncovers conserved roles of natural products in bacterial physiology.</title>
        <authorList>
            <consortium name="Agbiome Team Llc"/>
            <person name="Bleich R.M."/>
            <person name="Grubbs K.J."/>
            <person name="Santa Maria K.C."/>
            <person name="Allen S.E."/>
            <person name="Farag S."/>
            <person name="Shank E.A."/>
            <person name="Bowers A."/>
        </authorList>
    </citation>
    <scope>NUCLEOTIDE SEQUENCE [LARGE SCALE GENOMIC DNA]</scope>
    <source>
        <strain evidence="9 10">AFS060060</strain>
    </source>
</reference>
<dbReference type="SUPFAM" id="SSF103473">
    <property type="entry name" value="MFS general substrate transporter"/>
    <property type="match status" value="1"/>
</dbReference>
<protein>
    <submittedName>
        <fullName evidence="9">MFS transporter</fullName>
    </submittedName>
</protein>
<evidence type="ECO:0000256" key="7">
    <source>
        <dbReference type="SAM" id="Phobius"/>
    </source>
</evidence>
<keyword evidence="5 7" id="KW-1133">Transmembrane helix</keyword>